<evidence type="ECO:0000256" key="5">
    <source>
        <dbReference type="ARBA" id="ARBA00022694"/>
    </source>
</evidence>
<dbReference type="PANTHER" id="PTHR33540:SF2">
    <property type="entry name" value="TRNA THREONYLCARBAMOYLADENOSINE BIOSYNTHESIS PROTEIN TSAE"/>
    <property type="match status" value="1"/>
</dbReference>
<dbReference type="AlphaFoldDB" id="A0A1G7N809"/>
<dbReference type="Proteomes" id="UP000243333">
    <property type="component" value="Unassembled WGS sequence"/>
</dbReference>
<dbReference type="GO" id="GO:0046872">
    <property type="term" value="F:metal ion binding"/>
    <property type="evidence" value="ECO:0007669"/>
    <property type="project" value="UniProtKB-KW"/>
</dbReference>
<dbReference type="GO" id="GO:0005524">
    <property type="term" value="F:ATP binding"/>
    <property type="evidence" value="ECO:0007669"/>
    <property type="project" value="UniProtKB-KW"/>
</dbReference>
<evidence type="ECO:0000256" key="1">
    <source>
        <dbReference type="ARBA" id="ARBA00004496"/>
    </source>
</evidence>
<keyword evidence="9" id="KW-0460">Magnesium</keyword>
<dbReference type="NCBIfam" id="TIGR00150">
    <property type="entry name" value="T6A_YjeE"/>
    <property type="match status" value="1"/>
</dbReference>
<evidence type="ECO:0000256" key="9">
    <source>
        <dbReference type="ARBA" id="ARBA00022842"/>
    </source>
</evidence>
<dbReference type="EMBL" id="FNBU01000022">
    <property type="protein sequence ID" value="SDF70027.1"/>
    <property type="molecule type" value="Genomic_DNA"/>
</dbReference>
<dbReference type="PANTHER" id="PTHR33540">
    <property type="entry name" value="TRNA THREONYLCARBAMOYLADENOSINE BIOSYNTHESIS PROTEIN TSAE"/>
    <property type="match status" value="1"/>
</dbReference>
<dbReference type="RefSeq" id="WP_093691268.1">
    <property type="nucleotide sequence ID" value="NZ_FNBU01000022.1"/>
</dbReference>
<evidence type="ECO:0000256" key="8">
    <source>
        <dbReference type="ARBA" id="ARBA00022840"/>
    </source>
</evidence>
<dbReference type="STRING" id="1123285.SAMN05660235_02447"/>
<keyword evidence="7" id="KW-0547">Nucleotide-binding</keyword>
<comment type="similarity">
    <text evidence="2">Belongs to the TsaE family.</text>
</comment>
<dbReference type="InterPro" id="IPR027417">
    <property type="entry name" value="P-loop_NTPase"/>
</dbReference>
<evidence type="ECO:0000256" key="6">
    <source>
        <dbReference type="ARBA" id="ARBA00022723"/>
    </source>
</evidence>
<comment type="subcellular location">
    <subcellularLocation>
        <location evidence="1">Cytoplasm</location>
    </subcellularLocation>
</comment>
<dbReference type="GO" id="GO:0002949">
    <property type="term" value="P:tRNA threonylcarbamoyladenosine modification"/>
    <property type="evidence" value="ECO:0007669"/>
    <property type="project" value="InterPro"/>
</dbReference>
<evidence type="ECO:0000256" key="10">
    <source>
        <dbReference type="ARBA" id="ARBA00032441"/>
    </source>
</evidence>
<evidence type="ECO:0000313" key="11">
    <source>
        <dbReference type="EMBL" id="SDF70027.1"/>
    </source>
</evidence>
<evidence type="ECO:0000256" key="2">
    <source>
        <dbReference type="ARBA" id="ARBA00007599"/>
    </source>
</evidence>
<evidence type="ECO:0000256" key="3">
    <source>
        <dbReference type="ARBA" id="ARBA00019010"/>
    </source>
</evidence>
<sequence>MLVYKTCTPDATEALGGKLAELLAPGDVVCLSGDLGAGKTLFVQGVVAGLGADATDVTSPTFTIMNVYAARIPVYHFDLYRLENTAALADIGFEEYLGGDGVALIEWADKFPAALPAEYLDIRFTVGEWPTERIITMIPQGTRYLQMSEELKERAGTGFRYCDPSV</sequence>
<dbReference type="Pfam" id="PF02367">
    <property type="entry name" value="TsaE"/>
    <property type="match status" value="1"/>
</dbReference>
<keyword evidence="8" id="KW-0067">ATP-binding</keyword>
<reference evidence="12" key="1">
    <citation type="submission" date="2016-10" db="EMBL/GenBank/DDBJ databases">
        <authorList>
            <person name="Varghese N."/>
            <person name="Submissions S."/>
        </authorList>
    </citation>
    <scope>NUCLEOTIDE SEQUENCE [LARGE SCALE GENOMIC DNA]</scope>
    <source>
        <strain evidence="12">DSM 23256</strain>
    </source>
</reference>
<dbReference type="Gene3D" id="3.40.50.300">
    <property type="entry name" value="P-loop containing nucleotide triphosphate hydrolases"/>
    <property type="match status" value="1"/>
</dbReference>
<keyword evidence="4" id="KW-0963">Cytoplasm</keyword>
<dbReference type="GO" id="GO:0005737">
    <property type="term" value="C:cytoplasm"/>
    <property type="evidence" value="ECO:0007669"/>
    <property type="project" value="UniProtKB-SubCell"/>
</dbReference>
<keyword evidence="12" id="KW-1185">Reference proteome</keyword>
<gene>
    <name evidence="11" type="ORF">SAMN05660235_02447</name>
</gene>
<proteinExistence type="inferred from homology"/>
<protein>
    <recommendedName>
        <fullName evidence="3">tRNA threonylcarbamoyladenosine biosynthesis protein TsaE</fullName>
    </recommendedName>
    <alternativeName>
        <fullName evidence="10">t(6)A37 threonylcarbamoyladenosine biosynthesis protein TsaE</fullName>
    </alternativeName>
</protein>
<keyword evidence="6" id="KW-0479">Metal-binding</keyword>
<name>A0A1G7N809_9FIRM</name>
<dbReference type="InterPro" id="IPR003442">
    <property type="entry name" value="T6A_TsaE"/>
</dbReference>
<dbReference type="OrthoDB" id="9815896at2"/>
<dbReference type="SUPFAM" id="SSF52540">
    <property type="entry name" value="P-loop containing nucleoside triphosphate hydrolases"/>
    <property type="match status" value="1"/>
</dbReference>
<organism evidence="11 12">
    <name type="scientific">Sporolituus thermophilus DSM 23256</name>
    <dbReference type="NCBI Taxonomy" id="1123285"/>
    <lineage>
        <taxon>Bacteria</taxon>
        <taxon>Bacillati</taxon>
        <taxon>Bacillota</taxon>
        <taxon>Negativicutes</taxon>
        <taxon>Selenomonadales</taxon>
        <taxon>Sporomusaceae</taxon>
        <taxon>Sporolituus</taxon>
    </lineage>
</organism>
<accession>A0A1G7N809</accession>
<evidence type="ECO:0000313" key="12">
    <source>
        <dbReference type="Proteomes" id="UP000243333"/>
    </source>
</evidence>
<keyword evidence="5" id="KW-0819">tRNA processing</keyword>
<evidence type="ECO:0000256" key="4">
    <source>
        <dbReference type="ARBA" id="ARBA00022490"/>
    </source>
</evidence>
<evidence type="ECO:0000256" key="7">
    <source>
        <dbReference type="ARBA" id="ARBA00022741"/>
    </source>
</evidence>